<accession>A0A330LN79</accession>
<feature type="region of interest" description="Disordered" evidence="1">
    <location>
        <begin position="1"/>
        <end position="42"/>
    </location>
</feature>
<dbReference type="EMBL" id="LS483250">
    <property type="protein sequence ID" value="SQD78457.1"/>
    <property type="molecule type" value="Genomic_DNA"/>
</dbReference>
<proteinExistence type="predicted"/>
<reference evidence="3" key="1">
    <citation type="submission" date="2018-05" db="EMBL/GenBank/DDBJ databases">
        <authorList>
            <person name="Cea G.-C."/>
            <person name="William W."/>
        </authorList>
    </citation>
    <scope>NUCLEOTIDE SEQUENCE [LARGE SCALE GENOMIC DNA]</scope>
    <source>
        <strain evidence="3">DB21MT 5</strain>
    </source>
</reference>
<evidence type="ECO:0000256" key="1">
    <source>
        <dbReference type="SAM" id="MobiDB-lite"/>
    </source>
</evidence>
<dbReference type="AlphaFoldDB" id="A0A330LN79"/>
<organism evidence="2 3">
    <name type="scientific">Moritella yayanosii</name>
    <dbReference type="NCBI Taxonomy" id="69539"/>
    <lineage>
        <taxon>Bacteria</taxon>
        <taxon>Pseudomonadati</taxon>
        <taxon>Pseudomonadota</taxon>
        <taxon>Gammaproteobacteria</taxon>
        <taxon>Alteromonadales</taxon>
        <taxon>Moritellaceae</taxon>
        <taxon>Moritella</taxon>
    </lineage>
</organism>
<dbReference type="KEGG" id="mya:MORIYA_1979"/>
<protein>
    <submittedName>
        <fullName evidence="2">Uncharacterized protein</fullName>
    </submittedName>
</protein>
<feature type="compositionally biased region" description="Polar residues" evidence="1">
    <location>
        <begin position="32"/>
        <end position="42"/>
    </location>
</feature>
<keyword evidence="3" id="KW-1185">Reference proteome</keyword>
<name>A0A330LN79_9GAMM</name>
<gene>
    <name evidence="2" type="ORF">MORIYA_1979</name>
</gene>
<evidence type="ECO:0000313" key="2">
    <source>
        <dbReference type="EMBL" id="SQD78457.1"/>
    </source>
</evidence>
<evidence type="ECO:0000313" key="3">
    <source>
        <dbReference type="Proteomes" id="UP000250163"/>
    </source>
</evidence>
<sequence>MPQKKHPVTISADLFNNNPRNKNQRLKPYLENSVSQIKKSNT</sequence>
<dbReference type="Proteomes" id="UP000250163">
    <property type="component" value="Chromosome MORIYA"/>
</dbReference>